<dbReference type="InterPro" id="IPR028978">
    <property type="entry name" value="Chorismate_lyase_/UTRA_dom_sf"/>
</dbReference>
<keyword evidence="2" id="KW-0238">DNA-binding</keyword>
<dbReference type="SMART" id="SM00345">
    <property type="entry name" value="HTH_GNTR"/>
    <property type="match status" value="1"/>
</dbReference>
<dbReference type="PANTHER" id="PTHR44846:SF17">
    <property type="entry name" value="GNTR-FAMILY TRANSCRIPTIONAL REGULATOR"/>
    <property type="match status" value="1"/>
</dbReference>
<dbReference type="InterPro" id="IPR000524">
    <property type="entry name" value="Tscrpt_reg_HTH_GntR"/>
</dbReference>
<evidence type="ECO:0000259" key="4">
    <source>
        <dbReference type="PROSITE" id="PS50949"/>
    </source>
</evidence>
<organism evidence="5 6">
    <name type="scientific">Actinoallomurus bryophytorum</name>
    <dbReference type="NCBI Taxonomy" id="1490222"/>
    <lineage>
        <taxon>Bacteria</taxon>
        <taxon>Bacillati</taxon>
        <taxon>Actinomycetota</taxon>
        <taxon>Actinomycetes</taxon>
        <taxon>Streptosporangiales</taxon>
        <taxon>Thermomonosporaceae</taxon>
        <taxon>Actinoallomurus</taxon>
    </lineage>
</organism>
<evidence type="ECO:0000256" key="1">
    <source>
        <dbReference type="ARBA" id="ARBA00023015"/>
    </source>
</evidence>
<dbReference type="Pfam" id="PF07702">
    <property type="entry name" value="UTRA"/>
    <property type="match status" value="1"/>
</dbReference>
<dbReference type="Gene3D" id="3.40.1410.10">
    <property type="entry name" value="Chorismate lyase-like"/>
    <property type="match status" value="1"/>
</dbReference>
<evidence type="ECO:0000256" key="2">
    <source>
        <dbReference type="ARBA" id="ARBA00023125"/>
    </source>
</evidence>
<dbReference type="RefSeq" id="WP_185792082.1">
    <property type="nucleotide sequence ID" value="NZ_VFOZ01000001.1"/>
</dbReference>
<dbReference type="GO" id="GO:0003677">
    <property type="term" value="F:DNA binding"/>
    <property type="evidence" value="ECO:0007669"/>
    <property type="project" value="UniProtKB-KW"/>
</dbReference>
<evidence type="ECO:0000313" key="6">
    <source>
        <dbReference type="Proteomes" id="UP000316096"/>
    </source>
</evidence>
<dbReference type="CDD" id="cd07377">
    <property type="entry name" value="WHTH_GntR"/>
    <property type="match status" value="1"/>
</dbReference>
<gene>
    <name evidence="5" type="ORF">FB559_1538</name>
</gene>
<name>A0A543CFY5_9ACTN</name>
<dbReference type="InterPro" id="IPR011663">
    <property type="entry name" value="UTRA"/>
</dbReference>
<reference evidence="5 6" key="1">
    <citation type="submission" date="2019-06" db="EMBL/GenBank/DDBJ databases">
        <title>Sequencing the genomes of 1000 actinobacteria strains.</title>
        <authorList>
            <person name="Klenk H.-P."/>
        </authorList>
    </citation>
    <scope>NUCLEOTIDE SEQUENCE [LARGE SCALE GENOMIC DNA]</scope>
    <source>
        <strain evidence="5 6">DSM 102200</strain>
    </source>
</reference>
<keyword evidence="6" id="KW-1185">Reference proteome</keyword>
<evidence type="ECO:0000256" key="3">
    <source>
        <dbReference type="ARBA" id="ARBA00023163"/>
    </source>
</evidence>
<dbReference type="InterPro" id="IPR036390">
    <property type="entry name" value="WH_DNA-bd_sf"/>
</dbReference>
<dbReference type="InterPro" id="IPR050679">
    <property type="entry name" value="Bact_HTH_transcr_reg"/>
</dbReference>
<dbReference type="Gene3D" id="1.10.10.10">
    <property type="entry name" value="Winged helix-like DNA-binding domain superfamily/Winged helix DNA-binding domain"/>
    <property type="match status" value="1"/>
</dbReference>
<dbReference type="InterPro" id="IPR036388">
    <property type="entry name" value="WH-like_DNA-bd_sf"/>
</dbReference>
<keyword evidence="1" id="KW-0805">Transcription regulation</keyword>
<comment type="caution">
    <text evidence="5">The sequence shown here is derived from an EMBL/GenBank/DDBJ whole genome shotgun (WGS) entry which is preliminary data.</text>
</comment>
<dbReference type="PANTHER" id="PTHR44846">
    <property type="entry name" value="MANNOSYL-D-GLYCERATE TRANSPORT/METABOLISM SYSTEM REPRESSOR MNGR-RELATED"/>
    <property type="match status" value="1"/>
</dbReference>
<dbReference type="SUPFAM" id="SSF64288">
    <property type="entry name" value="Chorismate lyase-like"/>
    <property type="match status" value="1"/>
</dbReference>
<feature type="domain" description="HTH gntR-type" evidence="4">
    <location>
        <begin position="5"/>
        <end position="73"/>
    </location>
</feature>
<dbReference type="GO" id="GO:0045892">
    <property type="term" value="P:negative regulation of DNA-templated transcription"/>
    <property type="evidence" value="ECO:0007669"/>
    <property type="project" value="TreeGrafter"/>
</dbReference>
<dbReference type="SUPFAM" id="SSF46785">
    <property type="entry name" value="Winged helix' DNA-binding domain"/>
    <property type="match status" value="1"/>
</dbReference>
<protein>
    <submittedName>
        <fullName evidence="5">GntR family transcriptional regulator</fullName>
    </submittedName>
</protein>
<dbReference type="Proteomes" id="UP000316096">
    <property type="component" value="Unassembled WGS sequence"/>
</dbReference>
<dbReference type="GO" id="GO:0003700">
    <property type="term" value="F:DNA-binding transcription factor activity"/>
    <property type="evidence" value="ECO:0007669"/>
    <property type="project" value="InterPro"/>
</dbReference>
<dbReference type="PROSITE" id="PS50949">
    <property type="entry name" value="HTH_GNTR"/>
    <property type="match status" value="1"/>
</dbReference>
<sequence length="247" mass="27330">MAITQPRYAQVADVLRDRISDGTYEPGDQLPSQRELREEFDISVPTAKAAISQLISEGLVYAHQGKGVFVRETKELLRFAGGRYGLAGTPNSREEEATGIELDVKAERRQVQATPEVAARLEIEPGDMCSEAVYSWSLDGEPVMISTQWEPLAITRGTEIETPAGGERGEPDVITRFSKIGITVKKTREDIRTRMPTPDEAHALKTPSGVPVFYIQRTHHSDVPVETADIVMRGDSFVVRNEQAIPL</sequence>
<proteinExistence type="predicted"/>
<keyword evidence="3" id="KW-0804">Transcription</keyword>
<accession>A0A543CFY5</accession>
<evidence type="ECO:0000313" key="5">
    <source>
        <dbReference type="EMBL" id="TQL96021.1"/>
    </source>
</evidence>
<dbReference type="SMART" id="SM00866">
    <property type="entry name" value="UTRA"/>
    <property type="match status" value="1"/>
</dbReference>
<dbReference type="AlphaFoldDB" id="A0A543CFY5"/>
<dbReference type="EMBL" id="VFOZ01000001">
    <property type="protein sequence ID" value="TQL96021.1"/>
    <property type="molecule type" value="Genomic_DNA"/>
</dbReference>
<dbReference type="PRINTS" id="PR00035">
    <property type="entry name" value="HTHGNTR"/>
</dbReference>
<dbReference type="Pfam" id="PF00392">
    <property type="entry name" value="GntR"/>
    <property type="match status" value="1"/>
</dbReference>